<keyword evidence="4" id="KW-0862">Zinc</keyword>
<dbReference type="RefSeq" id="WP_307338675.1">
    <property type="nucleotide sequence ID" value="NZ_JAUSUQ010000006.1"/>
</dbReference>
<evidence type="ECO:0000256" key="1">
    <source>
        <dbReference type="ARBA" id="ARBA00001947"/>
    </source>
</evidence>
<dbReference type="SMART" id="SM00849">
    <property type="entry name" value="Lactamase_B"/>
    <property type="match status" value="1"/>
</dbReference>
<keyword evidence="2" id="KW-0479">Metal-binding</keyword>
<feature type="domain" description="Metallo-beta-lactamase" evidence="6">
    <location>
        <begin position="12"/>
        <end position="191"/>
    </location>
</feature>
<dbReference type="CDD" id="cd06262">
    <property type="entry name" value="metallo-hydrolase-like_MBL-fold"/>
    <property type="match status" value="1"/>
</dbReference>
<evidence type="ECO:0000313" key="7">
    <source>
        <dbReference type="EMBL" id="MDQ0339146.1"/>
    </source>
</evidence>
<protein>
    <submittedName>
        <fullName evidence="7">Glyoxylase-like metal-dependent hydrolase (Beta-lactamase superfamily II)</fullName>
    </submittedName>
</protein>
<dbReference type="EMBL" id="JAUSUQ010000006">
    <property type="protein sequence ID" value="MDQ0339146.1"/>
    <property type="molecule type" value="Genomic_DNA"/>
</dbReference>
<evidence type="ECO:0000256" key="5">
    <source>
        <dbReference type="SAM" id="MobiDB-lite"/>
    </source>
</evidence>
<dbReference type="InterPro" id="IPR036866">
    <property type="entry name" value="RibonucZ/Hydroxyglut_hydro"/>
</dbReference>
<dbReference type="Pfam" id="PF00753">
    <property type="entry name" value="Lactamase_B"/>
    <property type="match status" value="1"/>
</dbReference>
<comment type="cofactor">
    <cofactor evidence="1">
        <name>Zn(2+)</name>
        <dbReference type="ChEBI" id="CHEBI:29105"/>
    </cofactor>
</comment>
<organism evidence="7 8">
    <name type="scientific">Caldalkalibacillus uzonensis</name>
    <dbReference type="NCBI Taxonomy" id="353224"/>
    <lineage>
        <taxon>Bacteria</taxon>
        <taxon>Bacillati</taxon>
        <taxon>Bacillota</taxon>
        <taxon>Bacilli</taxon>
        <taxon>Bacillales</taxon>
        <taxon>Bacillaceae</taxon>
        <taxon>Caldalkalibacillus</taxon>
    </lineage>
</organism>
<feature type="region of interest" description="Disordered" evidence="5">
    <location>
        <begin position="189"/>
        <end position="210"/>
    </location>
</feature>
<gene>
    <name evidence="7" type="ORF">J2S00_001932</name>
</gene>
<dbReference type="InterPro" id="IPR051453">
    <property type="entry name" value="MBL_Glyoxalase_II"/>
</dbReference>
<dbReference type="PANTHER" id="PTHR46233">
    <property type="entry name" value="HYDROXYACYLGLUTATHIONE HYDROLASE GLOC"/>
    <property type="match status" value="1"/>
</dbReference>
<dbReference type="PANTHER" id="PTHR46233:SF3">
    <property type="entry name" value="HYDROXYACYLGLUTATHIONE HYDROLASE GLOC"/>
    <property type="match status" value="1"/>
</dbReference>
<accession>A0ABU0CRU4</accession>
<name>A0ABU0CRU4_9BACI</name>
<evidence type="ECO:0000313" key="8">
    <source>
        <dbReference type="Proteomes" id="UP001232445"/>
    </source>
</evidence>
<evidence type="ECO:0000256" key="4">
    <source>
        <dbReference type="ARBA" id="ARBA00022833"/>
    </source>
</evidence>
<evidence type="ECO:0000259" key="6">
    <source>
        <dbReference type="SMART" id="SM00849"/>
    </source>
</evidence>
<dbReference type="Gene3D" id="3.60.15.10">
    <property type="entry name" value="Ribonuclease Z/Hydroxyacylglutathione hydrolase-like"/>
    <property type="match status" value="1"/>
</dbReference>
<evidence type="ECO:0000256" key="2">
    <source>
        <dbReference type="ARBA" id="ARBA00022723"/>
    </source>
</evidence>
<keyword evidence="8" id="KW-1185">Reference proteome</keyword>
<sequence>MKLWMQPLGPLQTNGYVLSNDQGEGIVIDPGMQPQAMLDYIGKLNIVAILLTHAHFDHIGGLEEVRQATGAPVYIHDLEEEWLTDPYKNGSARWPMVTEPIRCRPRDERLTDGQMLSLAGITLKVLHTPGHSPGSVSFYIEEEQTLIAGDTLFAGSIGRTDLPGGDYETLIGAIKDKLLVLPGDTRVYPGHGPDTTIDDEKRYNPFVGGQ</sequence>
<comment type="caution">
    <text evidence="7">The sequence shown here is derived from an EMBL/GenBank/DDBJ whole genome shotgun (WGS) entry which is preliminary data.</text>
</comment>
<reference evidence="7 8" key="1">
    <citation type="submission" date="2023-07" db="EMBL/GenBank/DDBJ databases">
        <title>Genomic Encyclopedia of Type Strains, Phase IV (KMG-IV): sequencing the most valuable type-strain genomes for metagenomic binning, comparative biology and taxonomic classification.</title>
        <authorList>
            <person name="Goeker M."/>
        </authorList>
    </citation>
    <scope>NUCLEOTIDE SEQUENCE [LARGE SCALE GENOMIC DNA]</scope>
    <source>
        <strain evidence="7 8">DSM 17740</strain>
    </source>
</reference>
<dbReference type="SUPFAM" id="SSF56281">
    <property type="entry name" value="Metallo-hydrolase/oxidoreductase"/>
    <property type="match status" value="1"/>
</dbReference>
<dbReference type="InterPro" id="IPR001279">
    <property type="entry name" value="Metallo-B-lactamas"/>
</dbReference>
<keyword evidence="3" id="KW-0378">Hydrolase</keyword>
<proteinExistence type="predicted"/>
<evidence type="ECO:0000256" key="3">
    <source>
        <dbReference type="ARBA" id="ARBA00022801"/>
    </source>
</evidence>
<dbReference type="Proteomes" id="UP001232445">
    <property type="component" value="Unassembled WGS sequence"/>
</dbReference>